<dbReference type="PANTHER" id="PTHR30381">
    <property type="entry name" value="FLAGELLAR P-RING PERIPLASMIC PROTEIN FLGI"/>
    <property type="match status" value="1"/>
</dbReference>
<comment type="caution">
    <text evidence="7">The sequence shown here is derived from an EMBL/GenBank/DDBJ whole genome shotgun (WGS) entry which is preliminary data.</text>
</comment>
<organism evidence="7 8">
    <name type="scientific">Dyella halodurans</name>
    <dbReference type="NCBI Taxonomy" id="1920171"/>
    <lineage>
        <taxon>Bacteria</taxon>
        <taxon>Pseudomonadati</taxon>
        <taxon>Pseudomonadota</taxon>
        <taxon>Gammaproteobacteria</taxon>
        <taxon>Lysobacterales</taxon>
        <taxon>Rhodanobacteraceae</taxon>
        <taxon>Dyella</taxon>
    </lineage>
</organism>
<feature type="signal peptide" evidence="6">
    <location>
        <begin position="1"/>
        <end position="20"/>
    </location>
</feature>
<feature type="chain" id="PRO_5044923566" description="Flagellar P-ring protein" evidence="6">
    <location>
        <begin position="21"/>
        <end position="370"/>
    </location>
</feature>
<evidence type="ECO:0000256" key="6">
    <source>
        <dbReference type="HAMAP-Rule" id="MF_00416"/>
    </source>
</evidence>
<evidence type="ECO:0000313" key="7">
    <source>
        <dbReference type="EMBL" id="MFC4527565.1"/>
    </source>
</evidence>
<reference evidence="8" key="1">
    <citation type="journal article" date="2019" name="Int. J. Syst. Evol. Microbiol.">
        <title>The Global Catalogue of Microorganisms (GCM) 10K type strain sequencing project: providing services to taxonomists for standard genome sequencing and annotation.</title>
        <authorList>
            <consortium name="The Broad Institute Genomics Platform"/>
            <consortium name="The Broad Institute Genome Sequencing Center for Infectious Disease"/>
            <person name="Wu L."/>
            <person name="Ma J."/>
        </authorList>
    </citation>
    <scope>NUCLEOTIDE SEQUENCE [LARGE SCALE GENOMIC DNA]</scope>
    <source>
        <strain evidence="8">CCM 4481</strain>
    </source>
</reference>
<dbReference type="EMBL" id="JBHSGA010000017">
    <property type="protein sequence ID" value="MFC4527565.1"/>
    <property type="molecule type" value="Genomic_DNA"/>
</dbReference>
<evidence type="ECO:0000256" key="4">
    <source>
        <dbReference type="ARBA" id="ARBA00022729"/>
    </source>
</evidence>
<dbReference type="InterPro" id="IPR001782">
    <property type="entry name" value="Flag_FlgI"/>
</dbReference>
<gene>
    <name evidence="6" type="primary">flgI</name>
    <name evidence="7" type="ORF">ACFO5W_13050</name>
</gene>
<dbReference type="HAMAP" id="MF_00416">
    <property type="entry name" value="FlgI"/>
    <property type="match status" value="1"/>
</dbReference>
<keyword evidence="7" id="KW-0969">Cilium</keyword>
<evidence type="ECO:0000256" key="3">
    <source>
        <dbReference type="ARBA" id="ARBA00008994"/>
    </source>
</evidence>
<comment type="function">
    <text evidence="1 6">Assembles around the rod to form the L-ring and probably protects the motor/basal body from shearing forces during rotation.</text>
</comment>
<evidence type="ECO:0000313" key="8">
    <source>
        <dbReference type="Proteomes" id="UP001595961"/>
    </source>
</evidence>
<comment type="subcellular location">
    <subcellularLocation>
        <location evidence="2 6">Bacterial flagellum basal body</location>
    </subcellularLocation>
</comment>
<keyword evidence="7" id="KW-0282">Flagellum</keyword>
<name>A0ABV9C4A6_9GAMM</name>
<dbReference type="Proteomes" id="UP001595961">
    <property type="component" value="Unassembled WGS sequence"/>
</dbReference>
<comment type="similarity">
    <text evidence="3 6">Belongs to the FlgI family.</text>
</comment>
<comment type="subunit">
    <text evidence="6">The basal body constitutes a major portion of the flagellar organelle and consists of four rings (L,P,S, and M) mounted on a central rod.</text>
</comment>
<dbReference type="NCBIfam" id="NF003676">
    <property type="entry name" value="PRK05303.1"/>
    <property type="match status" value="1"/>
</dbReference>
<dbReference type="RefSeq" id="WP_266150245.1">
    <property type="nucleotide sequence ID" value="NZ_CP064028.1"/>
</dbReference>
<evidence type="ECO:0000256" key="2">
    <source>
        <dbReference type="ARBA" id="ARBA00004117"/>
    </source>
</evidence>
<dbReference type="PRINTS" id="PR01010">
    <property type="entry name" value="FLGPRINGFLGI"/>
</dbReference>
<evidence type="ECO:0000256" key="1">
    <source>
        <dbReference type="ARBA" id="ARBA00002591"/>
    </source>
</evidence>
<dbReference type="Pfam" id="PF02119">
    <property type="entry name" value="FlgI"/>
    <property type="match status" value="1"/>
</dbReference>
<keyword evidence="5 6" id="KW-0975">Bacterial flagellum</keyword>
<evidence type="ECO:0000256" key="5">
    <source>
        <dbReference type="ARBA" id="ARBA00023143"/>
    </source>
</evidence>
<sequence precursor="true">MKYFVLIGLFLGACLLPAHADPGSVRLKEIARIEGVRDNPLTGYGLVIGLAGTGDTSKNHLTVQSVANTLSHFGVNISPDDLNSRNVAAVLVTATLPAFAESGQKLDVSVSSLGDARSLSGGVLLLTPLNGPDGKMYALAQGALSVGGYDIRSFGSVEQKNHPTVGRVPDGASVEREAPLGLNTDSRTLDVVLYQPDFTTAERVAESLRRNAGVSAVAEHAGKVKVTFSSPPADMVRAISSIENVPVIPDAIARVVVNERTGTVVSGGDVRLGSVTISQGDLRVSVQTDYLVSQPEGLINPSRNISTAVVPQSTIRVQDPEARMVNMPNGATVADLVSALRAIHLSTRDVITILQSIKAAGALHGDLVIQ</sequence>
<keyword evidence="4 6" id="KW-0732">Signal</keyword>
<dbReference type="PANTHER" id="PTHR30381:SF0">
    <property type="entry name" value="FLAGELLAR P-RING PROTEIN"/>
    <property type="match status" value="1"/>
</dbReference>
<protein>
    <recommendedName>
        <fullName evidence="6">Flagellar P-ring protein</fullName>
    </recommendedName>
    <alternativeName>
        <fullName evidence="6">Basal body P-ring protein</fullName>
    </alternativeName>
</protein>
<keyword evidence="8" id="KW-1185">Reference proteome</keyword>
<accession>A0ABV9C4A6</accession>
<proteinExistence type="inferred from homology"/>
<keyword evidence="7" id="KW-0966">Cell projection</keyword>